<sequence>MASWDGLFSVSPWEKEDGFLNLRARFNLENLEKPMNLDIPEDFSFECKVFLQELRQVILELRNFPPNQSNVSPHFFHQHIQFSSQIVTVMSVPASTVRPVLTENTYICVLKEYPHIQFDVHERKLTVSYGETKGVMPSGGDVPVDYLDMNKGATPLNNAYINCCFITTYAAILAAAVKKGACWFTFVTPAIEAPTAIENFPPINTSGYETGETETNQNSKNNSPYARPIVRVFARTPQKVRKVTDKVNQEKKKELLRQSQATLIDCPEDHEIKTGPSKFYKLDALDEFTGEFVIGMQKTVQAVKSVVKKARNVVAGKRRSGNNRRRMSPKPPMPPKKKEEVIIDEDGFQLVTGKKAARPQPAPQPVVVIVEQPAEVVKPKKAKKNKNKKNAGPSIAMILHDQKPTGECLILEEIEKKDEEEQEIEIVEPEPEIKQKETPKKATPKKKKQQKPVKKEEKEHELVERIAREERKKADDIVMDMYSLIKIVLGIAFLIALVVFYFGDIFRRSSYPETSILVEQATPLETIWAAPSVKIGAQNQV</sequence>
<feature type="compositionally biased region" description="Acidic residues" evidence="1">
    <location>
        <begin position="420"/>
        <end position="430"/>
    </location>
</feature>
<keyword evidence="2" id="KW-1133">Transmembrane helix</keyword>
<protein>
    <submittedName>
        <fullName evidence="3">Uncharacterized protein</fullName>
    </submittedName>
</protein>
<evidence type="ECO:0000313" key="3">
    <source>
        <dbReference type="EMBL" id="EFO96872.1"/>
    </source>
</evidence>
<keyword evidence="4" id="KW-1185">Reference proteome</keyword>
<proteinExistence type="predicted"/>
<dbReference type="HOGENOM" id="CLU_503662_0_0_1"/>
<feature type="transmembrane region" description="Helical" evidence="2">
    <location>
        <begin position="481"/>
        <end position="502"/>
    </location>
</feature>
<feature type="compositionally biased region" description="Basic residues" evidence="1">
    <location>
        <begin position="442"/>
        <end position="452"/>
    </location>
</feature>
<evidence type="ECO:0000256" key="1">
    <source>
        <dbReference type="SAM" id="MobiDB-lite"/>
    </source>
</evidence>
<feature type="region of interest" description="Disordered" evidence="1">
    <location>
        <begin position="317"/>
        <end position="337"/>
    </location>
</feature>
<dbReference type="EMBL" id="DS268431">
    <property type="protein sequence ID" value="EFO96872.1"/>
    <property type="molecule type" value="Genomic_DNA"/>
</dbReference>
<dbReference type="Proteomes" id="UP000008281">
    <property type="component" value="Unassembled WGS sequence"/>
</dbReference>
<evidence type="ECO:0000313" key="4">
    <source>
        <dbReference type="Proteomes" id="UP000008281"/>
    </source>
</evidence>
<evidence type="ECO:0000256" key="2">
    <source>
        <dbReference type="SAM" id="Phobius"/>
    </source>
</evidence>
<keyword evidence="2" id="KW-0472">Membrane</keyword>
<organism evidence="4">
    <name type="scientific">Caenorhabditis remanei</name>
    <name type="common">Caenorhabditis vulgaris</name>
    <dbReference type="NCBI Taxonomy" id="31234"/>
    <lineage>
        <taxon>Eukaryota</taxon>
        <taxon>Metazoa</taxon>
        <taxon>Ecdysozoa</taxon>
        <taxon>Nematoda</taxon>
        <taxon>Chromadorea</taxon>
        <taxon>Rhabditida</taxon>
        <taxon>Rhabditina</taxon>
        <taxon>Rhabditomorpha</taxon>
        <taxon>Rhabditoidea</taxon>
        <taxon>Rhabditidae</taxon>
        <taxon>Peloderinae</taxon>
        <taxon>Caenorhabditis</taxon>
    </lineage>
</organism>
<reference evidence="3" key="1">
    <citation type="submission" date="2007-07" db="EMBL/GenBank/DDBJ databases">
        <title>PCAP assembly of the Caenorhabditis remanei genome.</title>
        <authorList>
            <consortium name="The Caenorhabditis remanei Sequencing Consortium"/>
            <person name="Wilson R.K."/>
        </authorList>
    </citation>
    <scope>NUCLEOTIDE SEQUENCE [LARGE SCALE GENOMIC DNA]</scope>
    <source>
        <strain evidence="3">PB4641</strain>
    </source>
</reference>
<feature type="region of interest" description="Disordered" evidence="1">
    <location>
        <begin position="420"/>
        <end position="459"/>
    </location>
</feature>
<dbReference type="eggNOG" id="ENOG502TIZ1">
    <property type="taxonomic scope" value="Eukaryota"/>
</dbReference>
<dbReference type="OrthoDB" id="5877935at2759"/>
<dbReference type="InParanoid" id="E3MAB7"/>
<keyword evidence="2" id="KW-0812">Transmembrane</keyword>
<name>E3MAB7_CAERE</name>
<dbReference type="AlphaFoldDB" id="E3MAB7"/>
<gene>
    <name evidence="3" type="ORF">CRE_17141</name>
</gene>
<accession>E3MAB7</accession>
<feature type="compositionally biased region" description="Basic residues" evidence="1">
    <location>
        <begin position="317"/>
        <end position="328"/>
    </location>
</feature>
<feature type="compositionally biased region" description="Basic and acidic residues" evidence="1">
    <location>
        <begin position="431"/>
        <end position="440"/>
    </location>
</feature>